<dbReference type="AlphaFoldDB" id="A0A150NZI9"/>
<feature type="region of interest" description="Disordered" evidence="1">
    <location>
        <begin position="216"/>
        <end position="319"/>
    </location>
</feature>
<reference evidence="3 4" key="1">
    <citation type="submission" date="2014-02" db="EMBL/GenBank/DDBJ databases">
        <title>The small core and large imbalanced accessory genome model reveals a collaborative survival strategy of Sorangium cellulosum strains in nature.</title>
        <authorList>
            <person name="Han K."/>
            <person name="Peng R."/>
            <person name="Blom J."/>
            <person name="Li Y.-Z."/>
        </authorList>
    </citation>
    <scope>NUCLEOTIDE SEQUENCE [LARGE SCALE GENOMIC DNA]</scope>
    <source>
        <strain evidence="3 4">So0157-25</strain>
    </source>
</reference>
<feature type="compositionally biased region" description="Basic and acidic residues" evidence="1">
    <location>
        <begin position="235"/>
        <end position="263"/>
    </location>
</feature>
<dbReference type="Proteomes" id="UP000075420">
    <property type="component" value="Unassembled WGS sequence"/>
</dbReference>
<dbReference type="CDD" id="cd00085">
    <property type="entry name" value="HNHc"/>
    <property type="match status" value="1"/>
</dbReference>
<feature type="region of interest" description="Disordered" evidence="1">
    <location>
        <begin position="54"/>
        <end position="91"/>
    </location>
</feature>
<sequence>YSYVLNNPLAYVDPGGFQEAPPEDGARPPPPPGTELRWEVHDLAPLGLELRVVPSPEHEARPDTDTSTVAAETGGAMPPIDVSTTGSASGHVPQPVTTAPIDWSQNPYVQVEGGFIAGLLLGAVPFAGVGHGLLDAAGVLAHGTPEARMGLAIGQIVGGLALTIGGLTGEVFGGITSATGVGAAIGVPAIIVSTGLVVGGIGNIAAGIQGLSQALMSQGSGSKDPSGAAPAATERGPRRFSPEQRERGLERARDADGVPRCEHCGTALTTKPGKPNTYEADHRTPYSRGGPTTDNNLGPTCRTCNRSKGAQTPEEWRDR</sequence>
<evidence type="ECO:0000256" key="1">
    <source>
        <dbReference type="SAM" id="MobiDB-lite"/>
    </source>
</evidence>
<gene>
    <name evidence="3" type="ORF">BE08_21820</name>
</gene>
<proteinExistence type="predicted"/>
<dbReference type="GO" id="GO:0003676">
    <property type="term" value="F:nucleic acid binding"/>
    <property type="evidence" value="ECO:0007669"/>
    <property type="project" value="InterPro"/>
</dbReference>
<dbReference type="Pfam" id="PF01844">
    <property type="entry name" value="HNH"/>
    <property type="match status" value="1"/>
</dbReference>
<organism evidence="3 4">
    <name type="scientific">Sorangium cellulosum</name>
    <name type="common">Polyangium cellulosum</name>
    <dbReference type="NCBI Taxonomy" id="56"/>
    <lineage>
        <taxon>Bacteria</taxon>
        <taxon>Pseudomonadati</taxon>
        <taxon>Myxococcota</taxon>
        <taxon>Polyangia</taxon>
        <taxon>Polyangiales</taxon>
        <taxon>Polyangiaceae</taxon>
        <taxon>Sorangium</taxon>
    </lineage>
</organism>
<comment type="caution">
    <text evidence="3">The sequence shown here is derived from an EMBL/GenBank/DDBJ whole genome shotgun (WGS) entry which is preliminary data.</text>
</comment>
<feature type="compositionally biased region" description="Polar residues" evidence="1">
    <location>
        <begin position="290"/>
        <end position="310"/>
    </location>
</feature>
<dbReference type="EMBL" id="JELY01003587">
    <property type="protein sequence ID" value="KYF47731.1"/>
    <property type="molecule type" value="Genomic_DNA"/>
</dbReference>
<dbReference type="GO" id="GO:0004519">
    <property type="term" value="F:endonuclease activity"/>
    <property type="evidence" value="ECO:0007669"/>
    <property type="project" value="InterPro"/>
</dbReference>
<protein>
    <recommendedName>
        <fullName evidence="2">HNH nuclease domain-containing protein</fullName>
    </recommendedName>
</protein>
<dbReference type="InterPro" id="IPR002711">
    <property type="entry name" value="HNH"/>
</dbReference>
<evidence type="ECO:0000313" key="4">
    <source>
        <dbReference type="Proteomes" id="UP000075420"/>
    </source>
</evidence>
<dbReference type="GO" id="GO:0008270">
    <property type="term" value="F:zinc ion binding"/>
    <property type="evidence" value="ECO:0007669"/>
    <property type="project" value="InterPro"/>
</dbReference>
<accession>A0A150NZI9</accession>
<feature type="region of interest" description="Disordered" evidence="1">
    <location>
        <begin position="14"/>
        <end position="33"/>
    </location>
</feature>
<dbReference type="SMART" id="SM00507">
    <property type="entry name" value="HNHc"/>
    <property type="match status" value="1"/>
</dbReference>
<dbReference type="InterPro" id="IPR003615">
    <property type="entry name" value="HNH_nuc"/>
</dbReference>
<evidence type="ECO:0000313" key="3">
    <source>
        <dbReference type="EMBL" id="KYF47731.1"/>
    </source>
</evidence>
<name>A0A150NZI9_SORCE</name>
<evidence type="ECO:0000259" key="2">
    <source>
        <dbReference type="SMART" id="SM00507"/>
    </source>
</evidence>
<feature type="domain" description="HNH nuclease" evidence="2">
    <location>
        <begin position="246"/>
        <end position="306"/>
    </location>
</feature>
<feature type="non-terminal residue" evidence="3">
    <location>
        <position position="1"/>
    </location>
</feature>
<dbReference type="Gene3D" id="1.10.30.50">
    <property type="match status" value="1"/>
</dbReference>